<reference evidence="2 3" key="1">
    <citation type="journal article" date="2021" name="Elife">
        <title>Chloroplast acquisition without the gene transfer in kleptoplastic sea slugs, Plakobranchus ocellatus.</title>
        <authorList>
            <person name="Maeda T."/>
            <person name="Takahashi S."/>
            <person name="Yoshida T."/>
            <person name="Shimamura S."/>
            <person name="Takaki Y."/>
            <person name="Nagai Y."/>
            <person name="Toyoda A."/>
            <person name="Suzuki Y."/>
            <person name="Arimoto A."/>
            <person name="Ishii H."/>
            <person name="Satoh N."/>
            <person name="Nishiyama T."/>
            <person name="Hasebe M."/>
            <person name="Maruyama T."/>
            <person name="Minagawa J."/>
            <person name="Obokata J."/>
            <person name="Shigenobu S."/>
        </authorList>
    </citation>
    <scope>NUCLEOTIDE SEQUENCE [LARGE SCALE GENOMIC DNA]</scope>
</reference>
<proteinExistence type="predicted"/>
<comment type="caution">
    <text evidence="2">The sequence shown here is derived from an EMBL/GenBank/DDBJ whole genome shotgun (WGS) entry which is preliminary data.</text>
</comment>
<evidence type="ECO:0000313" key="2">
    <source>
        <dbReference type="EMBL" id="GFR73237.1"/>
    </source>
</evidence>
<protein>
    <submittedName>
        <fullName evidence="2">Centrosomal protein</fullName>
    </submittedName>
</protein>
<feature type="region of interest" description="Disordered" evidence="1">
    <location>
        <begin position="348"/>
        <end position="367"/>
    </location>
</feature>
<organism evidence="2 3">
    <name type="scientific">Elysia marginata</name>
    <dbReference type="NCBI Taxonomy" id="1093978"/>
    <lineage>
        <taxon>Eukaryota</taxon>
        <taxon>Metazoa</taxon>
        <taxon>Spiralia</taxon>
        <taxon>Lophotrochozoa</taxon>
        <taxon>Mollusca</taxon>
        <taxon>Gastropoda</taxon>
        <taxon>Heterobranchia</taxon>
        <taxon>Euthyneura</taxon>
        <taxon>Panpulmonata</taxon>
        <taxon>Sacoglossa</taxon>
        <taxon>Placobranchoidea</taxon>
        <taxon>Plakobranchidae</taxon>
        <taxon>Elysia</taxon>
    </lineage>
</organism>
<gene>
    <name evidence="2" type="ORF">ElyMa_005724600</name>
</gene>
<accession>A0AAV4FIJ0</accession>
<evidence type="ECO:0000256" key="1">
    <source>
        <dbReference type="SAM" id="MobiDB-lite"/>
    </source>
</evidence>
<dbReference type="AlphaFoldDB" id="A0AAV4FIJ0"/>
<evidence type="ECO:0000313" key="3">
    <source>
        <dbReference type="Proteomes" id="UP000762676"/>
    </source>
</evidence>
<name>A0AAV4FIJ0_9GAST</name>
<feature type="compositionally biased region" description="Polar residues" evidence="1">
    <location>
        <begin position="411"/>
        <end position="421"/>
    </location>
</feature>
<sequence>MKKPKYRLSPNEVEQLVKEERDRRRKLRIIQVREQAKASAANIRNDVRREKERLLNNFSSQVEAQLTAEKEEKVRKLKQKYEGTLRGIGDGHREAYIQGDGYSVAEQLQRQQEAEEAAQDRFASALKKQRLEDAAREHEERRHILARQAALEIERERATEMASLPPPAQDICLEVDKKSRRAVRMTDMQTFASSHYHIPDYQVVRAGPHEQDLGDMLQDLSLLQRRDRRRRQKVLADVPKQVFIPPERCLEERQQRQSEMERKFDELYMGQFKERGAGELQSIDISEYPTSQDSASASIHESAETVDAIIPMSRINPALRDLTNVHPPAETSKVKEPDSVLKQLLSKIRSQRDAPSGPISIDPSAGMDDLHLAKSVTPRAPSLTRDPDLVSTTAADKLDSPSVDQPLAGNLNLSQFSQPGSSPGAKGQGSHSDLDSEAVAANDKMIEELMGRIKLIDVPIVEGSFNLMDNIMEKDRTRRTPENLVLEALLMIKQHLKTTNKTAVTFPVCLNMRNKISL</sequence>
<keyword evidence="3" id="KW-1185">Reference proteome</keyword>
<dbReference type="EMBL" id="BMAT01011468">
    <property type="protein sequence ID" value="GFR73237.1"/>
    <property type="molecule type" value="Genomic_DNA"/>
</dbReference>
<feature type="region of interest" description="Disordered" evidence="1">
    <location>
        <begin position="396"/>
        <end position="436"/>
    </location>
</feature>
<dbReference type="Proteomes" id="UP000762676">
    <property type="component" value="Unassembled WGS sequence"/>
</dbReference>